<reference evidence="1 2" key="1">
    <citation type="journal article" date="2015" name="Biotechnol. Biofuels">
        <title>Enhanced degradation of softwood versus hardwood by the white-rot fungus Pycnoporus coccineus.</title>
        <authorList>
            <person name="Couturier M."/>
            <person name="Navarro D."/>
            <person name="Chevret D."/>
            <person name="Henrissat B."/>
            <person name="Piumi F."/>
            <person name="Ruiz-Duenas F.J."/>
            <person name="Martinez A.T."/>
            <person name="Grigoriev I.V."/>
            <person name="Riley R."/>
            <person name="Lipzen A."/>
            <person name="Berrin J.G."/>
            <person name="Master E.R."/>
            <person name="Rosso M.N."/>
        </authorList>
    </citation>
    <scope>NUCLEOTIDE SEQUENCE [LARGE SCALE GENOMIC DNA]</scope>
    <source>
        <strain evidence="1 2">BRFM310</strain>
    </source>
</reference>
<protein>
    <recommendedName>
        <fullName evidence="3">BTB domain-containing protein</fullName>
    </recommendedName>
</protein>
<keyword evidence="2" id="KW-1185">Reference proteome</keyword>
<evidence type="ECO:0000313" key="2">
    <source>
        <dbReference type="Proteomes" id="UP000193067"/>
    </source>
</evidence>
<accession>A0A1Y2I9V1</accession>
<dbReference type="EMBL" id="KZ084145">
    <property type="protein sequence ID" value="OSC97889.1"/>
    <property type="molecule type" value="Genomic_DNA"/>
</dbReference>
<proteinExistence type="predicted"/>
<gene>
    <name evidence="1" type="ORF">PYCCODRAFT_1527089</name>
</gene>
<dbReference type="Proteomes" id="UP000193067">
    <property type="component" value="Unassembled WGS sequence"/>
</dbReference>
<organism evidence="1 2">
    <name type="scientific">Trametes coccinea (strain BRFM310)</name>
    <name type="common">Pycnoporus coccineus</name>
    <dbReference type="NCBI Taxonomy" id="1353009"/>
    <lineage>
        <taxon>Eukaryota</taxon>
        <taxon>Fungi</taxon>
        <taxon>Dikarya</taxon>
        <taxon>Basidiomycota</taxon>
        <taxon>Agaricomycotina</taxon>
        <taxon>Agaricomycetes</taxon>
        <taxon>Polyporales</taxon>
        <taxon>Polyporaceae</taxon>
        <taxon>Trametes</taxon>
    </lineage>
</organism>
<dbReference type="AlphaFoldDB" id="A0A1Y2I9V1"/>
<evidence type="ECO:0008006" key="3">
    <source>
        <dbReference type="Google" id="ProtNLM"/>
    </source>
</evidence>
<dbReference type="OrthoDB" id="2757430at2759"/>
<name>A0A1Y2I9V1_TRAC3</name>
<dbReference type="STRING" id="1353009.A0A1Y2I9V1"/>
<evidence type="ECO:0000313" key="1">
    <source>
        <dbReference type="EMBL" id="OSC97889.1"/>
    </source>
</evidence>
<sequence>MDTKIADVLPTVEKDGEVWLEDGNIVLVASRRIAFRLYRGLLSCHSQIYEDMFSVAHPGVCREDVVDGCPVVHVPDQPDILRLFLLILVRSGFGTPRWPKHSMPQTLRFCDFAALVRIAHKYQARTTLHLLVESSALLETVSAQVLNDLPNLKDGSITVQLCNIPIALVITTTDAIEIVNLARFLCIEDKASLAGLFMMCCIAAGTRPLYLRDGTVRADGILERLSDADFARCIVALPRLYVRCRNSVLHAASTETPTTDLSMIFQAERDGFTLRRSMDFFRCDSLWPLLLARHELVLEKLKAELPVIFGL</sequence>